<comment type="similarity">
    <text evidence="10">Belongs to the shisa family.</text>
</comment>
<evidence type="ECO:0000256" key="14">
    <source>
        <dbReference type="SAM" id="Phobius"/>
    </source>
</evidence>
<dbReference type="InterPro" id="IPR053891">
    <property type="entry name" value="Shisa_N"/>
</dbReference>
<feature type="signal peptide" evidence="15">
    <location>
        <begin position="1"/>
        <end position="20"/>
    </location>
</feature>
<evidence type="ECO:0000313" key="17">
    <source>
        <dbReference type="EMBL" id="KAK6318675.1"/>
    </source>
</evidence>
<dbReference type="GO" id="GO:0006915">
    <property type="term" value="P:apoptotic process"/>
    <property type="evidence" value="ECO:0007669"/>
    <property type="project" value="UniProtKB-KW"/>
</dbReference>
<keyword evidence="8" id="KW-0539">Nucleus</keyword>
<gene>
    <name evidence="17" type="ORF">J4Q44_G00098860</name>
</gene>
<keyword evidence="3 14" id="KW-0812">Transmembrane</keyword>
<keyword evidence="15" id="KW-0732">Signal</keyword>
<dbReference type="EMBL" id="JAGTTL010000008">
    <property type="protein sequence ID" value="KAK6318675.1"/>
    <property type="molecule type" value="Genomic_DNA"/>
</dbReference>
<dbReference type="Proteomes" id="UP001356427">
    <property type="component" value="Unassembled WGS sequence"/>
</dbReference>
<proteinExistence type="inferred from homology"/>
<evidence type="ECO:0000256" key="3">
    <source>
        <dbReference type="ARBA" id="ARBA00022692"/>
    </source>
</evidence>
<feature type="compositionally biased region" description="Pro residues" evidence="13">
    <location>
        <begin position="174"/>
        <end position="193"/>
    </location>
</feature>
<evidence type="ECO:0000256" key="11">
    <source>
        <dbReference type="ARBA" id="ARBA00040441"/>
    </source>
</evidence>
<evidence type="ECO:0000256" key="4">
    <source>
        <dbReference type="ARBA" id="ARBA00022703"/>
    </source>
</evidence>
<evidence type="ECO:0000256" key="8">
    <source>
        <dbReference type="ARBA" id="ARBA00023242"/>
    </source>
</evidence>
<evidence type="ECO:0000256" key="10">
    <source>
        <dbReference type="ARBA" id="ARBA00038108"/>
    </source>
</evidence>
<dbReference type="Pfam" id="PF13908">
    <property type="entry name" value="Shisa_N"/>
    <property type="match status" value="1"/>
</dbReference>
<name>A0AAN8LUI7_9TELE</name>
<evidence type="ECO:0000256" key="7">
    <source>
        <dbReference type="ARBA" id="ARBA00023136"/>
    </source>
</evidence>
<keyword evidence="7 14" id="KW-0472">Membrane</keyword>
<keyword evidence="6 14" id="KW-1133">Transmembrane helix</keyword>
<organism evidence="17 18">
    <name type="scientific">Coregonus suidteri</name>
    <dbReference type="NCBI Taxonomy" id="861788"/>
    <lineage>
        <taxon>Eukaryota</taxon>
        <taxon>Metazoa</taxon>
        <taxon>Chordata</taxon>
        <taxon>Craniata</taxon>
        <taxon>Vertebrata</taxon>
        <taxon>Euteleostomi</taxon>
        <taxon>Actinopterygii</taxon>
        <taxon>Neopterygii</taxon>
        <taxon>Teleostei</taxon>
        <taxon>Protacanthopterygii</taxon>
        <taxon>Salmoniformes</taxon>
        <taxon>Salmonidae</taxon>
        <taxon>Coregoninae</taxon>
        <taxon>Coregonus</taxon>
    </lineage>
</organism>
<reference evidence="17 18" key="1">
    <citation type="submission" date="2021-04" db="EMBL/GenBank/DDBJ databases">
        <authorList>
            <person name="De Guttry C."/>
            <person name="Zahm M."/>
            <person name="Klopp C."/>
            <person name="Cabau C."/>
            <person name="Louis A."/>
            <person name="Berthelot C."/>
            <person name="Parey E."/>
            <person name="Roest Crollius H."/>
            <person name="Montfort J."/>
            <person name="Robinson-Rechavi M."/>
            <person name="Bucao C."/>
            <person name="Bouchez O."/>
            <person name="Gislard M."/>
            <person name="Lluch J."/>
            <person name="Milhes M."/>
            <person name="Lampietro C."/>
            <person name="Lopez Roques C."/>
            <person name="Donnadieu C."/>
            <person name="Braasch I."/>
            <person name="Desvignes T."/>
            <person name="Postlethwait J."/>
            <person name="Bobe J."/>
            <person name="Wedekind C."/>
            <person name="Guiguen Y."/>
        </authorList>
    </citation>
    <scope>NUCLEOTIDE SEQUENCE [LARGE SCALE GENOMIC DNA]</scope>
    <source>
        <strain evidence="17">Cs_M1</strain>
        <tissue evidence="17">Blood</tissue>
    </source>
</reference>
<comment type="function">
    <text evidence="9">Can induce apoptosis in a caspase-dependent manner and plays a role in p53/TP53-dependent apoptosis.</text>
</comment>
<dbReference type="AlphaFoldDB" id="A0AAN8LUI7"/>
<evidence type="ECO:0000313" key="18">
    <source>
        <dbReference type="Proteomes" id="UP001356427"/>
    </source>
</evidence>
<keyword evidence="5" id="KW-0256">Endoplasmic reticulum</keyword>
<evidence type="ECO:0000256" key="1">
    <source>
        <dbReference type="ARBA" id="ARBA00004115"/>
    </source>
</evidence>
<evidence type="ECO:0000256" key="13">
    <source>
        <dbReference type="SAM" id="MobiDB-lite"/>
    </source>
</evidence>
<protein>
    <recommendedName>
        <fullName evidence="11">Protein shisa-5</fullName>
    </recommendedName>
    <alternativeName>
        <fullName evidence="12">Scotin</fullName>
    </alternativeName>
</protein>
<dbReference type="PANTHER" id="PTHR31395:SF14">
    <property type="entry name" value="PROTEIN SHISA-5"/>
    <property type="match status" value="1"/>
</dbReference>
<feature type="domain" description="Shisa N-terminal" evidence="16">
    <location>
        <begin position="21"/>
        <end position="71"/>
    </location>
</feature>
<evidence type="ECO:0000256" key="6">
    <source>
        <dbReference type="ARBA" id="ARBA00022989"/>
    </source>
</evidence>
<dbReference type="InterPro" id="IPR026910">
    <property type="entry name" value="Shisa"/>
</dbReference>
<evidence type="ECO:0000256" key="12">
    <source>
        <dbReference type="ARBA" id="ARBA00041983"/>
    </source>
</evidence>
<dbReference type="PANTHER" id="PTHR31395">
    <property type="entry name" value="SHISA"/>
    <property type="match status" value="1"/>
</dbReference>
<evidence type="ECO:0000256" key="15">
    <source>
        <dbReference type="SAM" id="SignalP"/>
    </source>
</evidence>
<comment type="subcellular location">
    <subcellularLocation>
        <location evidence="1">Endoplasmic reticulum membrane</location>
        <topology evidence="1">Single-pass type I membrane protein</topology>
    </subcellularLocation>
    <subcellularLocation>
        <location evidence="2">Nucleus membrane</location>
    </subcellularLocation>
</comment>
<keyword evidence="18" id="KW-1185">Reference proteome</keyword>
<dbReference type="GO" id="GO:0005789">
    <property type="term" value="C:endoplasmic reticulum membrane"/>
    <property type="evidence" value="ECO:0007669"/>
    <property type="project" value="UniProtKB-SubCell"/>
</dbReference>
<dbReference type="GO" id="GO:0031965">
    <property type="term" value="C:nuclear membrane"/>
    <property type="evidence" value="ECO:0007669"/>
    <property type="project" value="UniProtKB-SubCell"/>
</dbReference>
<evidence type="ECO:0000256" key="9">
    <source>
        <dbReference type="ARBA" id="ARBA00037507"/>
    </source>
</evidence>
<feature type="region of interest" description="Disordered" evidence="13">
    <location>
        <begin position="156"/>
        <end position="233"/>
    </location>
</feature>
<evidence type="ECO:0000256" key="5">
    <source>
        <dbReference type="ARBA" id="ARBA00022824"/>
    </source>
</evidence>
<evidence type="ECO:0000259" key="16">
    <source>
        <dbReference type="Pfam" id="PF13908"/>
    </source>
</evidence>
<feature type="transmembrane region" description="Helical" evidence="14">
    <location>
        <begin position="81"/>
        <end position="107"/>
    </location>
</feature>
<sequence length="258" mass="27743">MASSLVAVILCWTLIPFVTAGEDCEAYIDSYGRYKSELDCSLLWCCGTCDNRYCCGVQSLRLSESKQDSCMFSGSMNTLTISSLVAAAVIIMISFICCCVCPCCCLYKMCRKPRPVIATTTHTTVVNTQYPQQPVQPYQGAPQFPAFQPMPVQPGYGGGQPVPTAPGYQGQPFQPGPPPPYQETGPAYPPAIPVPYSQAGFSPGQPTYPLQPPAQCQPAYPGAPPAQPDFLSAQPNFLSAQPAYNPAFVEPQPPKTGY</sequence>
<keyword evidence="4" id="KW-0053">Apoptosis</keyword>
<evidence type="ECO:0000256" key="2">
    <source>
        <dbReference type="ARBA" id="ARBA00004126"/>
    </source>
</evidence>
<comment type="caution">
    <text evidence="17">The sequence shown here is derived from an EMBL/GenBank/DDBJ whole genome shotgun (WGS) entry which is preliminary data.</text>
</comment>
<accession>A0AAN8LUI7</accession>
<feature type="chain" id="PRO_5042911072" description="Protein shisa-5" evidence="15">
    <location>
        <begin position="21"/>
        <end position="258"/>
    </location>
</feature>